<dbReference type="Proteomes" id="UP000053864">
    <property type="component" value="Unassembled WGS sequence"/>
</dbReference>
<name>W2HV77_PHYNI</name>
<sequence length="61" mass="6736">MKKAVGSAEKTFQVGWNLDSIHSLLGRATVRIRPDNTKTHLQPSGFKKPIGFISALSKSRK</sequence>
<proteinExistence type="predicted"/>
<reference evidence="1" key="1">
    <citation type="submission" date="2013-11" db="EMBL/GenBank/DDBJ databases">
        <title>The Genome Sequence of Phytophthora parasitica CJ05E6.</title>
        <authorList>
            <consortium name="The Broad Institute Genomics Platform"/>
            <person name="Russ C."/>
            <person name="Tyler B."/>
            <person name="Panabieres F."/>
            <person name="Shan W."/>
            <person name="Tripathy S."/>
            <person name="Grunwald N."/>
            <person name="Machado M."/>
            <person name="Johnson C.S."/>
            <person name="Arredondo F."/>
            <person name="Hong C."/>
            <person name="Coffey M."/>
            <person name="Young S.K."/>
            <person name="Zeng Q."/>
            <person name="Gargeya S."/>
            <person name="Fitzgerald M."/>
            <person name="Abouelleil A."/>
            <person name="Alvarado L."/>
            <person name="Chapman S.B."/>
            <person name="Gainer-Dewar J."/>
            <person name="Goldberg J."/>
            <person name="Griggs A."/>
            <person name="Gujja S."/>
            <person name="Hansen M."/>
            <person name="Howarth C."/>
            <person name="Imamovic A."/>
            <person name="Ireland A."/>
            <person name="Larimer J."/>
            <person name="McCowan C."/>
            <person name="Murphy C."/>
            <person name="Pearson M."/>
            <person name="Poon T.W."/>
            <person name="Priest M."/>
            <person name="Roberts A."/>
            <person name="Saif S."/>
            <person name="Shea T."/>
            <person name="Sykes S."/>
            <person name="Wortman J."/>
            <person name="Nusbaum C."/>
            <person name="Birren B."/>
        </authorList>
    </citation>
    <scope>NUCLEOTIDE SEQUENCE [LARGE SCALE GENOMIC DNA]</scope>
    <source>
        <strain evidence="1">CJ05E6</strain>
    </source>
</reference>
<dbReference type="AlphaFoldDB" id="W2HV77"/>
<organism evidence="1">
    <name type="scientific">Phytophthora nicotianae</name>
    <name type="common">Potato buckeye rot agent</name>
    <name type="synonym">Phytophthora parasitica</name>
    <dbReference type="NCBI Taxonomy" id="4792"/>
    <lineage>
        <taxon>Eukaryota</taxon>
        <taxon>Sar</taxon>
        <taxon>Stramenopiles</taxon>
        <taxon>Oomycota</taxon>
        <taxon>Peronosporomycetes</taxon>
        <taxon>Peronosporales</taxon>
        <taxon>Peronosporaceae</taxon>
        <taxon>Phytophthora</taxon>
    </lineage>
</organism>
<evidence type="ECO:0000313" key="1">
    <source>
        <dbReference type="EMBL" id="ETL25731.1"/>
    </source>
</evidence>
<gene>
    <name evidence="1" type="ORF">L916_20470</name>
</gene>
<dbReference type="EMBL" id="KI676430">
    <property type="protein sequence ID" value="ETL25731.1"/>
    <property type="molecule type" value="Genomic_DNA"/>
</dbReference>
<protein>
    <submittedName>
        <fullName evidence="1">Uncharacterized protein</fullName>
    </submittedName>
</protein>
<accession>W2HV77</accession>